<dbReference type="EMBL" id="JAENSR010000001">
    <property type="protein sequence ID" value="MBK3457951.1"/>
    <property type="molecule type" value="Genomic_DNA"/>
</dbReference>
<evidence type="ECO:0000313" key="4">
    <source>
        <dbReference type="Proteomes" id="UP000408764"/>
    </source>
</evidence>
<evidence type="ECO:0000313" key="5">
    <source>
        <dbReference type="Proteomes" id="UP000620382"/>
    </source>
</evidence>
<sequence>MNTSHTRSETSVADTMAGLLSGEILNQNYPGGLHAAAGSAGKHSASAGGGTDVQGTTAKTCKPTRNPCCKSSDDSAPGGQGGDDVQATKAKTCKPTRNPCCRGAEELVDDTEQVQATTAKTCKPTRNPCCKES</sequence>
<evidence type="ECO:0000256" key="1">
    <source>
        <dbReference type="SAM" id="MobiDB-lite"/>
    </source>
</evidence>
<organism evidence="3 4">
    <name type="scientific">Pseudomonas haemolytica</name>
    <dbReference type="NCBI Taxonomy" id="2600065"/>
    <lineage>
        <taxon>Bacteria</taxon>
        <taxon>Pseudomonadati</taxon>
        <taxon>Pseudomonadota</taxon>
        <taxon>Gammaproteobacteria</taxon>
        <taxon>Pseudomonadales</taxon>
        <taxon>Pseudomonadaceae</taxon>
        <taxon>Pseudomonas</taxon>
    </lineage>
</organism>
<dbReference type="RefSeq" id="WP_153871753.1">
    <property type="nucleotide sequence ID" value="NZ_JAEKCT010000017.1"/>
</dbReference>
<dbReference type="AlphaFoldDB" id="A0A5P1DDU0"/>
<dbReference type="OrthoDB" id="9845478at2"/>
<reference evidence="2 5" key="2">
    <citation type="submission" date="2021-01" db="EMBL/GenBank/DDBJ databases">
        <title>Antibiotic resistance and phylogeny of Pseudomonas spp. isolated over three decades from chicken meat in the Norwegian food chain.</title>
        <authorList>
            <person name="Moen B."/>
        </authorList>
    </citation>
    <scope>NUCLEOTIDE SEQUENCE [LARGE SCALE GENOMIC DNA]</scope>
    <source>
        <strain evidence="2 5">MF6766</strain>
    </source>
</reference>
<reference evidence="3 4" key="1">
    <citation type="submission" date="2019-08" db="EMBL/GenBank/DDBJ databases">
        <title>Pseudomonas haemolytica sp. nov. isolated from raw milk and skim milk concentrate.</title>
        <authorList>
            <person name="Hofmann K."/>
            <person name="Huptas C."/>
            <person name="Doll E."/>
            <person name="Scherer S."/>
            <person name="Wenning M."/>
        </authorList>
    </citation>
    <scope>NUCLEOTIDE SEQUENCE [LARGE SCALE GENOMIC DNA]</scope>
    <source>
        <strain evidence="3 4">DSM 108987</strain>
    </source>
</reference>
<protein>
    <submittedName>
        <fullName evidence="3">Uncharacterized protein</fullName>
    </submittedName>
</protein>
<comment type="caution">
    <text evidence="3">The sequence shown here is derived from an EMBL/GenBank/DDBJ whole genome shotgun (WGS) entry which is preliminary data.</text>
</comment>
<evidence type="ECO:0000313" key="2">
    <source>
        <dbReference type="EMBL" id="MBK3457951.1"/>
    </source>
</evidence>
<proteinExistence type="predicted"/>
<evidence type="ECO:0000313" key="3">
    <source>
        <dbReference type="EMBL" id="MRJ38674.1"/>
    </source>
</evidence>
<name>A0A5P1DDU0_9PSED</name>
<dbReference type="EMBL" id="VOIW01000005">
    <property type="protein sequence ID" value="MRJ38674.1"/>
    <property type="molecule type" value="Genomic_DNA"/>
</dbReference>
<feature type="region of interest" description="Disordered" evidence="1">
    <location>
        <begin position="29"/>
        <end position="88"/>
    </location>
</feature>
<accession>A0A5P1DDU0</accession>
<dbReference type="Proteomes" id="UP000620382">
    <property type="component" value="Unassembled WGS sequence"/>
</dbReference>
<dbReference type="Proteomes" id="UP000408764">
    <property type="component" value="Unassembled WGS sequence"/>
</dbReference>
<keyword evidence="5" id="KW-1185">Reference proteome</keyword>
<gene>
    <name evidence="3" type="ORF">FRT59_17090</name>
    <name evidence="2" type="ORF">JJD71_02590</name>
</gene>
<feature type="compositionally biased region" description="Low complexity" evidence="1">
    <location>
        <begin position="31"/>
        <end position="46"/>
    </location>
</feature>